<organism evidence="1">
    <name type="scientific">marine metagenome</name>
    <dbReference type="NCBI Taxonomy" id="408172"/>
    <lineage>
        <taxon>unclassified sequences</taxon>
        <taxon>metagenomes</taxon>
        <taxon>ecological metagenomes</taxon>
    </lineage>
</organism>
<protein>
    <submittedName>
        <fullName evidence="1">Uncharacterized protein</fullName>
    </submittedName>
</protein>
<proteinExistence type="predicted"/>
<name>A0A382NG41_9ZZZZ</name>
<dbReference type="AlphaFoldDB" id="A0A382NG41"/>
<accession>A0A382NG41</accession>
<dbReference type="EMBL" id="UINC01099869">
    <property type="protein sequence ID" value="SVC59468.1"/>
    <property type="molecule type" value="Genomic_DNA"/>
</dbReference>
<sequence>MKPKEMMTGLYVNAIDISRYINDYFKYGVDYTGDDNMSAEDKLEENVYRFWDDPDGWEG</sequence>
<reference evidence="1" key="1">
    <citation type="submission" date="2018-05" db="EMBL/GenBank/DDBJ databases">
        <authorList>
            <person name="Lanie J.A."/>
            <person name="Ng W.-L."/>
            <person name="Kazmierczak K.M."/>
            <person name="Andrzejewski T.M."/>
            <person name="Davidsen T.M."/>
            <person name="Wayne K.J."/>
            <person name="Tettelin H."/>
            <person name="Glass J.I."/>
            <person name="Rusch D."/>
            <person name="Podicherti R."/>
            <person name="Tsui H.-C.T."/>
            <person name="Winkler M.E."/>
        </authorList>
    </citation>
    <scope>NUCLEOTIDE SEQUENCE</scope>
</reference>
<evidence type="ECO:0000313" key="1">
    <source>
        <dbReference type="EMBL" id="SVC59468.1"/>
    </source>
</evidence>
<gene>
    <name evidence="1" type="ORF">METZ01_LOCUS312322</name>
</gene>